<dbReference type="GO" id="GO:0016740">
    <property type="term" value="F:transferase activity"/>
    <property type="evidence" value="ECO:0007669"/>
    <property type="project" value="UniProtKB-KW"/>
</dbReference>
<dbReference type="OrthoDB" id="3493at2"/>
<dbReference type="Proteomes" id="UP000001968">
    <property type="component" value="Chromosome"/>
</dbReference>
<evidence type="ECO:0000259" key="1">
    <source>
        <dbReference type="Pfam" id="PF07238"/>
    </source>
</evidence>
<proteinExistence type="predicted"/>
<dbReference type="AlphaFoldDB" id="Q0AYL4"/>
<name>Q0AYL4_SYNWW</name>
<dbReference type="EMBL" id="CP000448">
    <property type="protein sequence ID" value="ABI68190.1"/>
    <property type="molecule type" value="Genomic_DNA"/>
</dbReference>
<dbReference type="SUPFAM" id="SSF141371">
    <property type="entry name" value="PilZ domain-like"/>
    <property type="match status" value="1"/>
</dbReference>
<keyword evidence="4" id="KW-1185">Reference proteome</keyword>
<organism evidence="3 4">
    <name type="scientific">Syntrophomonas wolfei subsp. wolfei (strain DSM 2245B / Goettingen)</name>
    <dbReference type="NCBI Taxonomy" id="335541"/>
    <lineage>
        <taxon>Bacteria</taxon>
        <taxon>Bacillati</taxon>
        <taxon>Bacillota</taxon>
        <taxon>Clostridia</taxon>
        <taxon>Eubacteriales</taxon>
        <taxon>Syntrophomonadaceae</taxon>
        <taxon>Syntrophomonas</taxon>
    </lineage>
</organism>
<sequence length="219" mass="25178">MRADIIKVNHLLEIEMENNIGKEYLPSRLEEISDEHWHISMPMRKGMYITMRVGQKIRIVLRYRNTMFAATTVIAARRRGHIPVLIVSKPKDLIAINQKRTYVRISVAIPVAFRLLLADGEKGELLQGVTGDISAGGMLLLSPQDMEKDQKIEVEIKLPDSDSIFCQAHVVRVLGKASEEGSNNKYAIEYDDINEGQRDRIFRFIFDKQREWLRKGVTE</sequence>
<accession>Q0AYL4</accession>
<evidence type="ECO:0000259" key="2">
    <source>
        <dbReference type="Pfam" id="PF12945"/>
    </source>
</evidence>
<dbReference type="InterPro" id="IPR009875">
    <property type="entry name" value="PilZ_domain"/>
</dbReference>
<dbReference type="eggNOG" id="COG5581">
    <property type="taxonomic scope" value="Bacteria"/>
</dbReference>
<dbReference type="GO" id="GO:0035438">
    <property type="term" value="F:cyclic-di-GMP binding"/>
    <property type="evidence" value="ECO:0007669"/>
    <property type="project" value="InterPro"/>
</dbReference>
<reference evidence="4" key="1">
    <citation type="journal article" date="2010" name="Environ. Microbiol.">
        <title>The genome of Syntrophomonas wolfei: new insights into syntrophic metabolism and biohydrogen production.</title>
        <authorList>
            <person name="Sieber J.R."/>
            <person name="Sims D.R."/>
            <person name="Han C."/>
            <person name="Kim E."/>
            <person name="Lykidis A."/>
            <person name="Lapidus A.L."/>
            <person name="McDonnald E."/>
            <person name="Rohlin L."/>
            <person name="Culley D.E."/>
            <person name="Gunsalus R."/>
            <person name="McInerney M.J."/>
        </authorList>
    </citation>
    <scope>NUCLEOTIDE SEQUENCE [LARGE SCALE GENOMIC DNA]</scope>
    <source>
        <strain evidence="4">DSM 2245B / Goettingen</strain>
    </source>
</reference>
<evidence type="ECO:0000313" key="4">
    <source>
        <dbReference type="Proteomes" id="UP000001968"/>
    </source>
</evidence>
<dbReference type="InterPro" id="IPR009926">
    <property type="entry name" value="T3SS_YcgR_PilZN"/>
</dbReference>
<dbReference type="KEGG" id="swo:Swol_0872"/>
<evidence type="ECO:0000313" key="3">
    <source>
        <dbReference type="EMBL" id="ABI68190.1"/>
    </source>
</evidence>
<dbReference type="STRING" id="335541.Swol_0872"/>
<protein>
    <submittedName>
        <fullName evidence="3">Glycosyltransferase-like protein</fullName>
    </submittedName>
</protein>
<dbReference type="RefSeq" id="WP_011640295.1">
    <property type="nucleotide sequence ID" value="NC_008346.1"/>
</dbReference>
<feature type="domain" description="Type III secretion system flagellar brake protein YcgR PilZN" evidence="2">
    <location>
        <begin position="7"/>
        <end position="90"/>
    </location>
</feature>
<dbReference type="Pfam" id="PF07238">
    <property type="entry name" value="PilZ"/>
    <property type="match status" value="1"/>
</dbReference>
<dbReference type="HOGENOM" id="CLU_086342_1_0_9"/>
<feature type="domain" description="PilZ" evidence="1">
    <location>
        <begin position="98"/>
        <end position="206"/>
    </location>
</feature>
<dbReference type="Pfam" id="PF12945">
    <property type="entry name" value="PilZNR"/>
    <property type="match status" value="1"/>
</dbReference>
<dbReference type="Gene3D" id="2.40.10.220">
    <property type="entry name" value="predicted glycosyltransferase like domains"/>
    <property type="match status" value="1"/>
</dbReference>
<keyword evidence="3" id="KW-0808">Transferase</keyword>
<gene>
    <name evidence="3" type="ordered locus">Swol_0872</name>
</gene>